<feature type="transmembrane region" description="Helical" evidence="8">
    <location>
        <begin position="42"/>
        <end position="62"/>
    </location>
</feature>
<keyword evidence="10" id="KW-1185">Reference proteome</keyword>
<feature type="domain" description="Fe2OG dioxygenase" evidence="9">
    <location>
        <begin position="272"/>
        <end position="375"/>
    </location>
</feature>
<keyword evidence="5" id="KW-0560">Oxidoreductase</keyword>
<evidence type="ECO:0000256" key="4">
    <source>
        <dbReference type="ARBA" id="ARBA00022964"/>
    </source>
</evidence>
<dbReference type="InterPro" id="IPR006620">
    <property type="entry name" value="Pro_4_hyd_alph"/>
</dbReference>
<accession>A0A8B7Z2S1</accession>
<name>A0A8B7Z2S1_ACAPL</name>
<evidence type="ECO:0000313" key="11">
    <source>
        <dbReference type="RefSeq" id="XP_022099918.1"/>
    </source>
</evidence>
<dbReference type="GeneID" id="110984238"/>
<keyword evidence="2" id="KW-0479">Metal-binding</keyword>
<sequence>MAKTSAKQQKTVKSRQFSQSPLQGRGEYETSGNAHANRHHSVTVLILAATVATIGLATMFIVREDPDSGLHITDADAQELSIQKATLSSQKQADKRVGESDRLGARNMFNQELQAPGPNHMKEFQETILKQLQPKDITVSGRPVRVRELTGNKGRPGAASIRVYLFENFLSDYECDGLMSAHHRHVSEYSQDPIICFDSVDTLQRHLLNTKFHKVKVTSQDFTEGTTCVNSTFSKDLKSILGWSFSTAFYPGETKFTSVFDDRVYKATGLKPSNGGKYQITSYGKGIGYKTHTDCTIGNRDLRDRMGTILVYLQDVLEGGQTEFPELGISVVPRKGRAIVWNNQDANGRCDPFSLHAAQPVVKGQKIILQRWYYYRNFYMLGKRPEEPHLPLREEQQPVVSCDEYDHGSCRWYDEWSYDHLVQYRQLKKQLH</sequence>
<dbReference type="RefSeq" id="XP_022099918.1">
    <property type="nucleotide sequence ID" value="XM_022244226.1"/>
</dbReference>
<protein>
    <submittedName>
        <fullName evidence="11">Uncharacterized protein LOC110984238 isoform X1</fullName>
    </submittedName>
</protein>
<dbReference type="AlphaFoldDB" id="A0A8B7Z2S1"/>
<dbReference type="OMA" id="GHKFIIQ"/>
<feature type="compositionally biased region" description="Polar residues" evidence="7">
    <location>
        <begin position="1"/>
        <end position="22"/>
    </location>
</feature>
<keyword evidence="8" id="KW-1133">Transmembrane helix</keyword>
<keyword evidence="8" id="KW-0472">Membrane</keyword>
<evidence type="ECO:0000259" key="9">
    <source>
        <dbReference type="PROSITE" id="PS51471"/>
    </source>
</evidence>
<dbReference type="GO" id="GO:0031418">
    <property type="term" value="F:L-ascorbic acid binding"/>
    <property type="evidence" value="ECO:0007669"/>
    <property type="project" value="UniProtKB-KW"/>
</dbReference>
<keyword evidence="6" id="KW-0408">Iron</keyword>
<dbReference type="InterPro" id="IPR005123">
    <property type="entry name" value="Oxoglu/Fe-dep_dioxygenase_dom"/>
</dbReference>
<evidence type="ECO:0000256" key="6">
    <source>
        <dbReference type="ARBA" id="ARBA00023004"/>
    </source>
</evidence>
<evidence type="ECO:0000256" key="7">
    <source>
        <dbReference type="SAM" id="MobiDB-lite"/>
    </source>
</evidence>
<comment type="cofactor">
    <cofactor evidence="1">
        <name>L-ascorbate</name>
        <dbReference type="ChEBI" id="CHEBI:38290"/>
    </cofactor>
</comment>
<keyword evidence="3" id="KW-0847">Vitamin C</keyword>
<dbReference type="GO" id="GO:0004656">
    <property type="term" value="F:procollagen-proline 4-dioxygenase activity"/>
    <property type="evidence" value="ECO:0007669"/>
    <property type="project" value="TreeGrafter"/>
</dbReference>
<proteinExistence type="predicted"/>
<dbReference type="GO" id="GO:0005783">
    <property type="term" value="C:endoplasmic reticulum"/>
    <property type="evidence" value="ECO:0007669"/>
    <property type="project" value="TreeGrafter"/>
</dbReference>
<dbReference type="PANTHER" id="PTHR10869">
    <property type="entry name" value="PROLYL 4-HYDROXYLASE ALPHA SUBUNIT"/>
    <property type="match status" value="1"/>
</dbReference>
<feature type="region of interest" description="Disordered" evidence="7">
    <location>
        <begin position="1"/>
        <end position="35"/>
    </location>
</feature>
<evidence type="ECO:0000313" key="10">
    <source>
        <dbReference type="Proteomes" id="UP000694845"/>
    </source>
</evidence>
<gene>
    <name evidence="11" type="primary">LOC110984238</name>
</gene>
<evidence type="ECO:0000256" key="2">
    <source>
        <dbReference type="ARBA" id="ARBA00022723"/>
    </source>
</evidence>
<dbReference type="SMART" id="SM00702">
    <property type="entry name" value="P4Hc"/>
    <property type="match status" value="1"/>
</dbReference>
<dbReference type="Pfam" id="PF13640">
    <property type="entry name" value="2OG-FeII_Oxy_3"/>
    <property type="match status" value="1"/>
</dbReference>
<dbReference type="FunFam" id="2.60.120.620:FF:000054">
    <property type="entry name" value="Prolyl 4-hydroxylase subunit alpha-1"/>
    <property type="match status" value="1"/>
</dbReference>
<organism evidence="10 11">
    <name type="scientific">Acanthaster planci</name>
    <name type="common">Crown-of-thorns starfish</name>
    <dbReference type="NCBI Taxonomy" id="133434"/>
    <lineage>
        <taxon>Eukaryota</taxon>
        <taxon>Metazoa</taxon>
        <taxon>Echinodermata</taxon>
        <taxon>Eleutherozoa</taxon>
        <taxon>Asterozoa</taxon>
        <taxon>Asteroidea</taxon>
        <taxon>Valvatacea</taxon>
        <taxon>Valvatida</taxon>
        <taxon>Acanthasteridae</taxon>
        <taxon>Acanthaster</taxon>
    </lineage>
</organism>
<evidence type="ECO:0000256" key="3">
    <source>
        <dbReference type="ARBA" id="ARBA00022896"/>
    </source>
</evidence>
<dbReference type="Gene3D" id="2.60.120.620">
    <property type="entry name" value="q2cbj1_9rhob like domain"/>
    <property type="match status" value="1"/>
</dbReference>
<evidence type="ECO:0000256" key="8">
    <source>
        <dbReference type="SAM" id="Phobius"/>
    </source>
</evidence>
<reference evidence="11" key="1">
    <citation type="submission" date="2025-08" db="UniProtKB">
        <authorList>
            <consortium name="RefSeq"/>
        </authorList>
    </citation>
    <scope>IDENTIFICATION</scope>
</reference>
<dbReference type="InterPro" id="IPR045054">
    <property type="entry name" value="P4HA-like"/>
</dbReference>
<evidence type="ECO:0000256" key="1">
    <source>
        <dbReference type="ARBA" id="ARBA00001961"/>
    </source>
</evidence>
<evidence type="ECO:0000256" key="5">
    <source>
        <dbReference type="ARBA" id="ARBA00023002"/>
    </source>
</evidence>
<keyword evidence="8" id="KW-0812">Transmembrane</keyword>
<dbReference type="PANTHER" id="PTHR10869:SF180">
    <property type="entry name" value="FE2OG DIOXYGENASE DOMAIN-CONTAINING PROTEIN"/>
    <property type="match status" value="1"/>
</dbReference>
<dbReference type="KEGG" id="aplc:110984238"/>
<dbReference type="PROSITE" id="PS51471">
    <property type="entry name" value="FE2OG_OXY"/>
    <property type="match status" value="1"/>
</dbReference>
<dbReference type="GO" id="GO:0005506">
    <property type="term" value="F:iron ion binding"/>
    <property type="evidence" value="ECO:0007669"/>
    <property type="project" value="InterPro"/>
</dbReference>
<keyword evidence="4" id="KW-0223">Dioxygenase</keyword>
<dbReference type="OrthoDB" id="420380at2759"/>
<dbReference type="InterPro" id="IPR044862">
    <property type="entry name" value="Pro_4_hyd_alph_FE2OG_OXY"/>
</dbReference>
<dbReference type="Proteomes" id="UP000694845">
    <property type="component" value="Unplaced"/>
</dbReference>